<keyword evidence="1" id="KW-0121">Carboxypeptidase</keyword>
<reference evidence="6" key="1">
    <citation type="journal article" date="2015" name="Nature">
        <title>Complex archaea that bridge the gap between prokaryotes and eukaryotes.</title>
        <authorList>
            <person name="Spang A."/>
            <person name="Saw J.H."/>
            <person name="Jorgensen S.L."/>
            <person name="Zaremba-Niedzwiedzka K."/>
            <person name="Martijn J."/>
            <person name="Lind A.E."/>
            <person name="van Eijk R."/>
            <person name="Schleper C."/>
            <person name="Guy L."/>
            <person name="Ettema T.J."/>
        </authorList>
    </citation>
    <scope>NUCLEOTIDE SEQUENCE</scope>
</reference>
<keyword evidence="4" id="KW-0378">Hydrolase</keyword>
<dbReference type="InterPro" id="IPR018202">
    <property type="entry name" value="Ser_caboxypep_ser_AS"/>
</dbReference>
<keyword evidence="5" id="KW-0325">Glycoprotein</keyword>
<dbReference type="Pfam" id="PF00450">
    <property type="entry name" value="Peptidase_S10"/>
    <property type="match status" value="1"/>
</dbReference>
<dbReference type="SUPFAM" id="SSF53474">
    <property type="entry name" value="alpha/beta-Hydrolases"/>
    <property type="match status" value="1"/>
</dbReference>
<protein>
    <recommendedName>
        <fullName evidence="7">Carboxypeptidase</fullName>
    </recommendedName>
</protein>
<dbReference type="PANTHER" id="PTHR11802:SF3">
    <property type="entry name" value="RETINOID-INDUCIBLE SERINE CARBOXYPEPTIDASE"/>
    <property type="match status" value="1"/>
</dbReference>
<dbReference type="PANTHER" id="PTHR11802">
    <property type="entry name" value="SERINE PROTEASE FAMILY S10 SERINE CARBOXYPEPTIDASE"/>
    <property type="match status" value="1"/>
</dbReference>
<evidence type="ECO:0000256" key="4">
    <source>
        <dbReference type="ARBA" id="ARBA00022801"/>
    </source>
</evidence>
<keyword evidence="3" id="KW-0732">Signal</keyword>
<keyword evidence="2" id="KW-0645">Protease</keyword>
<evidence type="ECO:0000256" key="1">
    <source>
        <dbReference type="ARBA" id="ARBA00022645"/>
    </source>
</evidence>
<organism evidence="6">
    <name type="scientific">marine sediment metagenome</name>
    <dbReference type="NCBI Taxonomy" id="412755"/>
    <lineage>
        <taxon>unclassified sequences</taxon>
        <taxon>metagenomes</taxon>
        <taxon>ecological metagenomes</taxon>
    </lineage>
</organism>
<dbReference type="GO" id="GO:0004185">
    <property type="term" value="F:serine-type carboxypeptidase activity"/>
    <property type="evidence" value="ECO:0007669"/>
    <property type="project" value="InterPro"/>
</dbReference>
<dbReference type="EMBL" id="LAZR01007940">
    <property type="protein sequence ID" value="KKM81936.1"/>
    <property type="molecule type" value="Genomic_DNA"/>
</dbReference>
<dbReference type="GO" id="GO:0006508">
    <property type="term" value="P:proteolysis"/>
    <property type="evidence" value="ECO:0007669"/>
    <property type="project" value="UniProtKB-KW"/>
</dbReference>
<evidence type="ECO:0000256" key="3">
    <source>
        <dbReference type="ARBA" id="ARBA00022729"/>
    </source>
</evidence>
<dbReference type="Gene3D" id="3.40.50.1820">
    <property type="entry name" value="alpha/beta hydrolase"/>
    <property type="match status" value="1"/>
</dbReference>
<evidence type="ECO:0008006" key="7">
    <source>
        <dbReference type="Google" id="ProtNLM"/>
    </source>
</evidence>
<proteinExistence type="predicted"/>
<comment type="caution">
    <text evidence="6">The sequence shown here is derived from an EMBL/GenBank/DDBJ whole genome shotgun (WGS) entry which is preliminary data.</text>
</comment>
<dbReference type="InterPro" id="IPR001563">
    <property type="entry name" value="Peptidase_S10"/>
</dbReference>
<gene>
    <name evidence="6" type="ORF">LCGC14_1324760</name>
</gene>
<dbReference type="InterPro" id="IPR029058">
    <property type="entry name" value="AB_hydrolase_fold"/>
</dbReference>
<evidence type="ECO:0000256" key="2">
    <source>
        <dbReference type="ARBA" id="ARBA00022670"/>
    </source>
</evidence>
<evidence type="ECO:0000256" key="5">
    <source>
        <dbReference type="ARBA" id="ARBA00023180"/>
    </source>
</evidence>
<sequence length="513" mass="57554">MMKKVVFIELVVLGLGITFGGLSLPVFGQTNQTSTGASAIFPETASVTQHEITLDGNILSYRATTGFLPCYNEKGEKTARMFYTAYTKALDKKTSTRPLTIAFNGGPGSSSIYLHMAAFGPKVVSLGNGIDLTRPPYRVVDNRNTLLDITDLVFVDPVGTGFSETIQQDDEKLFWGVEEDIDSMAEFIRLYLTRNERWESPLFIAGESYGGMRAAGLSAHLQDMGIYPTGIILISPALSYTSLVDVPGNDIPYIHNVSAMAAAAWYHQKIDVPYREANLDDLLQEVRSWSEEEYARALWQGNALSETEYTEVARQLAAYTGLSEELIRAHNLRVPMYRFLAKLLEKERRSISFYDGRVTTHSIWSNEYSFQDDPIVINTTGPLVTTFNSYLKQNLRFSTDRKYIPINLTIEGRWDWASGMPAGDMGYPETFTSLGRALRKADFLQVFVAIGLFDMACVHDATIYEIQRMDIPPEALARITITLYSAGHMSYTDPVSHHKLKENLVNFYRDALK</sequence>
<evidence type="ECO:0000313" key="6">
    <source>
        <dbReference type="EMBL" id="KKM81936.1"/>
    </source>
</evidence>
<dbReference type="AlphaFoldDB" id="A0A0F9L444"/>
<name>A0A0F9L444_9ZZZZ</name>
<accession>A0A0F9L444</accession>
<dbReference type="PROSITE" id="PS00131">
    <property type="entry name" value="CARBOXYPEPT_SER_SER"/>
    <property type="match status" value="1"/>
</dbReference>